<organism evidence="4 5">
    <name type="scientific">Roseibium aggregatum</name>
    <dbReference type="NCBI Taxonomy" id="187304"/>
    <lineage>
        <taxon>Bacteria</taxon>
        <taxon>Pseudomonadati</taxon>
        <taxon>Pseudomonadota</taxon>
        <taxon>Alphaproteobacteria</taxon>
        <taxon>Hyphomicrobiales</taxon>
        <taxon>Stappiaceae</taxon>
        <taxon>Roseibium</taxon>
    </lineage>
</organism>
<keyword evidence="2" id="KW-0812">Transmembrane</keyword>
<protein>
    <submittedName>
        <fullName evidence="4">HlyD family efflux transporter periplasmic adaptor subunit</fullName>
    </submittedName>
</protein>
<evidence type="ECO:0000313" key="4">
    <source>
        <dbReference type="EMBL" id="MBN9668959.1"/>
    </source>
</evidence>
<evidence type="ECO:0000259" key="3">
    <source>
        <dbReference type="Pfam" id="PF25876"/>
    </source>
</evidence>
<keyword evidence="2" id="KW-0472">Membrane</keyword>
<reference evidence="4" key="1">
    <citation type="submission" date="2020-12" db="EMBL/GenBank/DDBJ databases">
        <title>Oil enriched cultivation method for isolating marine PHA-producing bacteria.</title>
        <authorList>
            <person name="Zheng W."/>
            <person name="Yu S."/>
            <person name="Huang Y."/>
        </authorList>
    </citation>
    <scope>NUCLEOTIDE SEQUENCE</scope>
    <source>
        <strain evidence="4">SY-2-12</strain>
    </source>
</reference>
<dbReference type="PANTHER" id="PTHR30438">
    <property type="entry name" value="36 KDA ANTIGEN-RELATED"/>
    <property type="match status" value="1"/>
</dbReference>
<evidence type="ECO:0000256" key="1">
    <source>
        <dbReference type="SAM" id="Coils"/>
    </source>
</evidence>
<keyword evidence="1" id="KW-0175">Coiled coil</keyword>
<feature type="transmembrane region" description="Helical" evidence="2">
    <location>
        <begin position="9"/>
        <end position="26"/>
    </location>
</feature>
<sequence length="357" mass="38548">MKISVRNRLFQLAAIAAAGIAAWFFWQTYKQNGLPQGFAGGNGRVESSEINIAAKTAGRISEILVNEGDFITAGEILARMDTAVLDAQFREATAQLDRAVIGVDTAKAQVKQRLAELDAAKAVVLQRKAELDAAQKQAERTRELVDKGTTSQQTLDEDIARYEGAKAAVSAAEAQVAGAEAAIGYAESQVVAAESSVEAARATLQRIEADIDDSVLKSPRDGRVQYRVAQPGEVLTAGGVVLNMVDLKDVYMTFFLPTEEAGQVAIGSEARIVLDAAPQYVIPARVSLVSDVAQFTPKTVETAVERQKLMFRIKARVNQDVLKDHIEHVKTGLPGMAYVRLNPSLPWPADLQPHLPE</sequence>
<dbReference type="SUPFAM" id="SSF111369">
    <property type="entry name" value="HlyD-like secretion proteins"/>
    <property type="match status" value="2"/>
</dbReference>
<dbReference type="Gene3D" id="2.40.30.170">
    <property type="match status" value="1"/>
</dbReference>
<dbReference type="PANTHER" id="PTHR30438:SF2">
    <property type="entry name" value="MEMBRANE PROTEIN"/>
    <property type="match status" value="1"/>
</dbReference>
<dbReference type="GO" id="GO:0005886">
    <property type="term" value="C:plasma membrane"/>
    <property type="evidence" value="ECO:0007669"/>
    <property type="project" value="TreeGrafter"/>
</dbReference>
<dbReference type="Gene3D" id="1.10.287.470">
    <property type="entry name" value="Helix hairpin bin"/>
    <property type="match status" value="2"/>
</dbReference>
<dbReference type="Pfam" id="PF25876">
    <property type="entry name" value="HH_MFP_RND"/>
    <property type="match status" value="1"/>
</dbReference>
<comment type="caution">
    <text evidence="4">The sequence shown here is derived from an EMBL/GenBank/DDBJ whole genome shotgun (WGS) entry which is preliminary data.</text>
</comment>
<gene>
    <name evidence="4" type="ORF">JF539_01335</name>
</gene>
<keyword evidence="2" id="KW-1133">Transmembrane helix</keyword>
<dbReference type="InterPro" id="IPR058624">
    <property type="entry name" value="MdtA-like_HH"/>
</dbReference>
<feature type="coiled-coil region" evidence="1">
    <location>
        <begin position="162"/>
        <end position="210"/>
    </location>
</feature>
<dbReference type="Gene3D" id="2.40.50.100">
    <property type="match status" value="1"/>
</dbReference>
<dbReference type="Proteomes" id="UP000664096">
    <property type="component" value="Unassembled WGS sequence"/>
</dbReference>
<dbReference type="AlphaFoldDB" id="A0A939EAN3"/>
<proteinExistence type="predicted"/>
<feature type="domain" description="Multidrug resistance protein MdtA-like alpha-helical hairpin" evidence="3">
    <location>
        <begin position="117"/>
        <end position="183"/>
    </location>
</feature>
<evidence type="ECO:0000313" key="5">
    <source>
        <dbReference type="Proteomes" id="UP000664096"/>
    </source>
</evidence>
<dbReference type="PRINTS" id="PR01490">
    <property type="entry name" value="RTXTOXIND"/>
</dbReference>
<accession>A0A939EAN3</accession>
<dbReference type="GO" id="GO:0055085">
    <property type="term" value="P:transmembrane transport"/>
    <property type="evidence" value="ECO:0007669"/>
    <property type="project" value="InterPro"/>
</dbReference>
<dbReference type="EMBL" id="JAEKJZ010000001">
    <property type="protein sequence ID" value="MBN9668959.1"/>
    <property type="molecule type" value="Genomic_DNA"/>
</dbReference>
<dbReference type="RefSeq" id="WP_207138415.1">
    <property type="nucleotide sequence ID" value="NZ_JAEKJZ010000001.1"/>
</dbReference>
<evidence type="ECO:0000256" key="2">
    <source>
        <dbReference type="SAM" id="Phobius"/>
    </source>
</evidence>
<name>A0A939EAN3_9HYPH</name>